<evidence type="ECO:0000256" key="6">
    <source>
        <dbReference type="ARBA" id="ARBA00022801"/>
    </source>
</evidence>
<evidence type="ECO:0000256" key="7">
    <source>
        <dbReference type="ARBA" id="ARBA00022837"/>
    </source>
</evidence>
<keyword evidence="6 10" id="KW-0378">Hydrolase</keyword>
<comment type="similarity">
    <text evidence="1 10">Belongs to the tannase family.</text>
</comment>
<evidence type="ECO:0000256" key="9">
    <source>
        <dbReference type="ARBA" id="ARBA00034075"/>
    </source>
</evidence>
<name>A0A0D2JH17_9EURO</name>
<keyword evidence="5 10" id="KW-0732">Signal</keyword>
<protein>
    <recommendedName>
        <fullName evidence="10">Carboxylic ester hydrolase</fullName>
        <ecNumber evidence="10">3.1.1.-</ecNumber>
    </recommendedName>
</protein>
<evidence type="ECO:0000313" key="12">
    <source>
        <dbReference type="Proteomes" id="UP000053411"/>
    </source>
</evidence>
<dbReference type="OrthoDB" id="3039123at2759"/>
<dbReference type="EMBL" id="KN848104">
    <property type="protein sequence ID" value="KIX92482.1"/>
    <property type="molecule type" value="Genomic_DNA"/>
</dbReference>
<accession>A0A0D2JH17</accession>
<gene>
    <name evidence="11" type="ORF">Z520_11802</name>
</gene>
<evidence type="ECO:0000256" key="10">
    <source>
        <dbReference type="RuleBase" id="RU361238"/>
    </source>
</evidence>
<evidence type="ECO:0000256" key="8">
    <source>
        <dbReference type="ARBA" id="ARBA00023157"/>
    </source>
</evidence>
<reference evidence="11 12" key="1">
    <citation type="submission" date="2015-01" db="EMBL/GenBank/DDBJ databases">
        <title>The Genome Sequence of Fonsecaea multimorphosa CBS 102226.</title>
        <authorList>
            <consortium name="The Broad Institute Genomics Platform"/>
            <person name="Cuomo C."/>
            <person name="de Hoog S."/>
            <person name="Gorbushina A."/>
            <person name="Stielow B."/>
            <person name="Teixiera M."/>
            <person name="Abouelleil A."/>
            <person name="Chapman S.B."/>
            <person name="Priest M."/>
            <person name="Young S.K."/>
            <person name="Wortman J."/>
            <person name="Nusbaum C."/>
            <person name="Birren B."/>
        </authorList>
    </citation>
    <scope>NUCLEOTIDE SEQUENCE [LARGE SCALE GENOMIC DNA]</scope>
    <source>
        <strain evidence="11 12">CBS 102226</strain>
    </source>
</reference>
<dbReference type="GO" id="GO:0046872">
    <property type="term" value="F:metal ion binding"/>
    <property type="evidence" value="ECO:0007669"/>
    <property type="project" value="UniProtKB-KW"/>
</dbReference>
<keyword evidence="12" id="KW-1185">Reference proteome</keyword>
<feature type="chain" id="PRO_5005113039" description="Carboxylic ester hydrolase" evidence="10">
    <location>
        <begin position="22"/>
        <end position="521"/>
    </location>
</feature>
<dbReference type="Proteomes" id="UP000053411">
    <property type="component" value="Unassembled WGS sequence"/>
</dbReference>
<keyword evidence="3" id="KW-0624">Polysaccharide degradation</keyword>
<dbReference type="GeneID" id="27717548"/>
<comment type="catalytic activity">
    <reaction evidence="9">
        <text>feruloyl-polysaccharide + H2O = ferulate + polysaccharide.</text>
        <dbReference type="EC" id="3.1.1.73"/>
    </reaction>
</comment>
<dbReference type="InterPro" id="IPR029058">
    <property type="entry name" value="AB_hydrolase_fold"/>
</dbReference>
<dbReference type="RefSeq" id="XP_016626605.1">
    <property type="nucleotide sequence ID" value="XM_016782290.1"/>
</dbReference>
<sequence length="521" mass="56350">MFRIPTTLFLLSIHLIQYCAAQQVSCTDLISQAGDSSSLAITNATQVGPQTLSFALLGPSTNEVPLCRVQGIVRYALNKSEGIELWLPPPSLWNGRYLVVGTAVFGGIIDYGTMLQQVNAGYAVAGGDSGHLLSTNGNGLSMPGQSIPFLQDPDETTEWIHNSVASMTPPTRALTEIFYGKRPSYSYYSGCSTGGAQGFALAQYHPELFDGIFAGSPGNWYSHLILSFLWNYLNAQRAFLDQDTLNLITNATLKKCDDLDGLMDGVIGDPLNCHFNISEIECTAGQARNNSHGIQCVTSAEVATYQAIRAGPREAGTGREVYPGFDFGSESSWLPQEAELALNVTVPILQNLVFKNLSYDYTSFNFTSAELKAIDSKASPLIDSVSPDLRAYKNRGKLIVTQGWADATNAATWPMQQFEQTNAFLSSNSIAAGNASDFYRLFMIPGYGHCGPAAAYPQVPGTVATLAALVSWVEKGIAPVEIQSTGPADGTNRTRKLCAWPLTARYVGKDPDDWESFQCVE</sequence>
<organism evidence="11 12">
    <name type="scientific">Fonsecaea multimorphosa CBS 102226</name>
    <dbReference type="NCBI Taxonomy" id="1442371"/>
    <lineage>
        <taxon>Eukaryota</taxon>
        <taxon>Fungi</taxon>
        <taxon>Dikarya</taxon>
        <taxon>Ascomycota</taxon>
        <taxon>Pezizomycotina</taxon>
        <taxon>Eurotiomycetes</taxon>
        <taxon>Chaetothyriomycetidae</taxon>
        <taxon>Chaetothyriales</taxon>
        <taxon>Herpotrichiellaceae</taxon>
        <taxon>Fonsecaea</taxon>
    </lineage>
</organism>
<evidence type="ECO:0000256" key="1">
    <source>
        <dbReference type="ARBA" id="ARBA00006249"/>
    </source>
</evidence>
<dbReference type="AlphaFoldDB" id="A0A0D2JH17"/>
<keyword evidence="3" id="KW-0119">Carbohydrate metabolism</keyword>
<dbReference type="PANTHER" id="PTHR33938:SF15">
    <property type="entry name" value="FERULOYL ESTERASE B-RELATED"/>
    <property type="match status" value="1"/>
</dbReference>
<evidence type="ECO:0000256" key="2">
    <source>
        <dbReference type="ARBA" id="ARBA00022487"/>
    </source>
</evidence>
<evidence type="ECO:0000313" key="11">
    <source>
        <dbReference type="EMBL" id="KIX92482.1"/>
    </source>
</evidence>
<keyword evidence="7" id="KW-0106">Calcium</keyword>
<evidence type="ECO:0000256" key="3">
    <source>
        <dbReference type="ARBA" id="ARBA00022651"/>
    </source>
</evidence>
<dbReference type="SUPFAM" id="SSF53474">
    <property type="entry name" value="alpha/beta-Hydrolases"/>
    <property type="match status" value="1"/>
</dbReference>
<evidence type="ECO:0000256" key="4">
    <source>
        <dbReference type="ARBA" id="ARBA00022723"/>
    </source>
</evidence>
<keyword evidence="4" id="KW-0479">Metal-binding</keyword>
<dbReference type="EC" id="3.1.1.-" evidence="10"/>
<dbReference type="GO" id="GO:0045493">
    <property type="term" value="P:xylan catabolic process"/>
    <property type="evidence" value="ECO:0007669"/>
    <property type="project" value="UniProtKB-KW"/>
</dbReference>
<dbReference type="Pfam" id="PF07519">
    <property type="entry name" value="Tannase"/>
    <property type="match status" value="1"/>
</dbReference>
<dbReference type="GO" id="GO:0030600">
    <property type="term" value="F:feruloyl esterase activity"/>
    <property type="evidence" value="ECO:0007669"/>
    <property type="project" value="UniProtKB-EC"/>
</dbReference>
<keyword evidence="2" id="KW-0719">Serine esterase</keyword>
<feature type="signal peptide" evidence="10">
    <location>
        <begin position="1"/>
        <end position="21"/>
    </location>
</feature>
<dbReference type="InterPro" id="IPR011118">
    <property type="entry name" value="Tannase/feruloyl_esterase"/>
</dbReference>
<evidence type="ECO:0000256" key="5">
    <source>
        <dbReference type="ARBA" id="ARBA00022729"/>
    </source>
</evidence>
<proteinExistence type="inferred from homology"/>
<keyword evidence="3" id="KW-0858">Xylan degradation</keyword>
<dbReference type="PANTHER" id="PTHR33938">
    <property type="entry name" value="FERULOYL ESTERASE B-RELATED"/>
    <property type="match status" value="1"/>
</dbReference>
<dbReference type="VEuPathDB" id="FungiDB:Z520_11802"/>
<keyword evidence="8" id="KW-1015">Disulfide bond</keyword>